<evidence type="ECO:0000256" key="1">
    <source>
        <dbReference type="SAM" id="MobiDB-lite"/>
    </source>
</evidence>
<proteinExistence type="predicted"/>
<keyword evidence="3" id="KW-1185">Reference proteome</keyword>
<comment type="caution">
    <text evidence="2">The sequence shown here is derived from an EMBL/GenBank/DDBJ whole genome shotgun (WGS) entry which is preliminary data.</text>
</comment>
<dbReference type="EMBL" id="BAAAXF010000016">
    <property type="protein sequence ID" value="GAA3494296.1"/>
    <property type="molecule type" value="Genomic_DNA"/>
</dbReference>
<name>A0ABP6TIF3_9ACTN</name>
<evidence type="ECO:0000313" key="3">
    <source>
        <dbReference type="Proteomes" id="UP001501455"/>
    </source>
</evidence>
<organism evidence="2 3">
    <name type="scientific">Streptomyces prasinosporus</name>
    <dbReference type="NCBI Taxonomy" id="68256"/>
    <lineage>
        <taxon>Bacteria</taxon>
        <taxon>Bacillati</taxon>
        <taxon>Actinomycetota</taxon>
        <taxon>Actinomycetes</taxon>
        <taxon>Kitasatosporales</taxon>
        <taxon>Streptomycetaceae</taxon>
        <taxon>Streptomyces</taxon>
        <taxon>Streptomyces albogriseolus group</taxon>
    </lineage>
</organism>
<gene>
    <name evidence="2" type="ORF">GCM10019016_013960</name>
</gene>
<dbReference type="Proteomes" id="UP001501455">
    <property type="component" value="Unassembled WGS sequence"/>
</dbReference>
<reference evidence="3" key="1">
    <citation type="journal article" date="2019" name="Int. J. Syst. Evol. Microbiol.">
        <title>The Global Catalogue of Microorganisms (GCM) 10K type strain sequencing project: providing services to taxonomists for standard genome sequencing and annotation.</title>
        <authorList>
            <consortium name="The Broad Institute Genomics Platform"/>
            <consortium name="The Broad Institute Genome Sequencing Center for Infectious Disease"/>
            <person name="Wu L."/>
            <person name="Ma J."/>
        </authorList>
    </citation>
    <scope>NUCLEOTIDE SEQUENCE [LARGE SCALE GENOMIC DNA]</scope>
    <source>
        <strain evidence="3">JCM 4816</strain>
    </source>
</reference>
<feature type="region of interest" description="Disordered" evidence="1">
    <location>
        <begin position="73"/>
        <end position="99"/>
    </location>
</feature>
<protein>
    <submittedName>
        <fullName evidence="2">Uncharacterized protein</fullName>
    </submittedName>
</protein>
<accession>A0ABP6TIF3</accession>
<evidence type="ECO:0000313" key="2">
    <source>
        <dbReference type="EMBL" id="GAA3494296.1"/>
    </source>
</evidence>
<sequence>MSRSRAAISSNMAGVGKYGLQGMQKSTGPAPSLSLVSAAIDGLCAAVLRNNEVTLSAKGTSVCGGPAGDVTGPSCLGGPRGGARATQEYGADRGAVQHV</sequence>